<comment type="caution">
    <text evidence="2">The sequence shown here is derived from an EMBL/GenBank/DDBJ whole genome shotgun (WGS) entry which is preliminary data.</text>
</comment>
<dbReference type="Gene3D" id="1.10.150.650">
    <property type="match status" value="1"/>
</dbReference>
<keyword evidence="3" id="KW-1185">Reference proteome</keyword>
<dbReference type="GO" id="GO:0004534">
    <property type="term" value="F:5'-3' RNA exonuclease activity"/>
    <property type="evidence" value="ECO:0007669"/>
    <property type="project" value="TreeGrafter"/>
</dbReference>
<dbReference type="GO" id="GO:0035312">
    <property type="term" value="F:5'-3' DNA exonuclease activity"/>
    <property type="evidence" value="ECO:0007669"/>
    <property type="project" value="TreeGrafter"/>
</dbReference>
<sequence length="283" mass="29858">MALIPADLHLHTTASDGVDEPSGVVRIAAERGLAAIAITDHDTMEGVQAAVQEAKKFGLIVIPGIELSTASEGRDIHVLGYGMNQADLEWQERLRLQGSVRQRRNEALLDKLSELGIGLTLQEVEAAASAAGGSPVSLGRPHFAAALVASGAASSIRDAFDRYLGEGAPAYVSQPRITPEEGIAWITEAGGVPVLAHPGLYGRDELVERLAAGGLLKGIEALHPDHSEEQERSYAALAERYELLVTGGSDYHGRRGSELLHGDVGARVVDAALLLERMNGGSK</sequence>
<dbReference type="InterPro" id="IPR052018">
    <property type="entry name" value="PHP_domain"/>
</dbReference>
<evidence type="ECO:0000313" key="3">
    <source>
        <dbReference type="Proteomes" id="UP000215145"/>
    </source>
</evidence>
<dbReference type="RefSeq" id="WP_089522931.1">
    <property type="nucleotide sequence ID" value="NZ_NMUQ01000001.1"/>
</dbReference>
<protein>
    <submittedName>
        <fullName evidence="2">Phosphatase</fullName>
    </submittedName>
</protein>
<dbReference type="SUPFAM" id="SSF89550">
    <property type="entry name" value="PHP domain-like"/>
    <property type="match status" value="1"/>
</dbReference>
<evidence type="ECO:0000313" key="2">
    <source>
        <dbReference type="EMBL" id="OXM15840.1"/>
    </source>
</evidence>
<dbReference type="PANTHER" id="PTHR42924">
    <property type="entry name" value="EXONUCLEASE"/>
    <property type="match status" value="1"/>
</dbReference>
<dbReference type="InterPro" id="IPR004013">
    <property type="entry name" value="PHP_dom"/>
</dbReference>
<dbReference type="PANTHER" id="PTHR42924:SF3">
    <property type="entry name" value="POLYMERASE_HISTIDINOL PHOSPHATASE N-TERMINAL DOMAIN-CONTAINING PROTEIN"/>
    <property type="match status" value="1"/>
</dbReference>
<dbReference type="SMART" id="SM00481">
    <property type="entry name" value="POLIIIAc"/>
    <property type="match status" value="1"/>
</dbReference>
<feature type="domain" description="Polymerase/histidinol phosphatase N-terminal" evidence="1">
    <location>
        <begin position="6"/>
        <end position="71"/>
    </location>
</feature>
<evidence type="ECO:0000259" key="1">
    <source>
        <dbReference type="SMART" id="SM00481"/>
    </source>
</evidence>
<dbReference type="Proteomes" id="UP000215145">
    <property type="component" value="Unassembled WGS sequence"/>
</dbReference>
<dbReference type="Gene3D" id="3.20.20.140">
    <property type="entry name" value="Metal-dependent hydrolases"/>
    <property type="match status" value="1"/>
</dbReference>
<gene>
    <name evidence="2" type="ORF">CGZ75_03740</name>
</gene>
<name>A0A229P120_9BACL</name>
<organism evidence="2 3">
    <name type="scientific">Paenibacillus herberti</name>
    <dbReference type="NCBI Taxonomy" id="1619309"/>
    <lineage>
        <taxon>Bacteria</taxon>
        <taxon>Bacillati</taxon>
        <taxon>Bacillota</taxon>
        <taxon>Bacilli</taxon>
        <taxon>Bacillales</taxon>
        <taxon>Paenibacillaceae</taxon>
        <taxon>Paenibacillus</taxon>
    </lineage>
</organism>
<dbReference type="EMBL" id="NMUQ01000001">
    <property type="protein sequence ID" value="OXM15840.1"/>
    <property type="molecule type" value="Genomic_DNA"/>
</dbReference>
<reference evidence="2 3" key="1">
    <citation type="submission" date="2017-07" db="EMBL/GenBank/DDBJ databases">
        <title>Paenibacillus herberti R33 genome sequencing and assembly.</title>
        <authorList>
            <person name="Su W."/>
        </authorList>
    </citation>
    <scope>NUCLEOTIDE SEQUENCE [LARGE SCALE GENOMIC DNA]</scope>
    <source>
        <strain evidence="2 3">R33</strain>
    </source>
</reference>
<dbReference type="InterPro" id="IPR016195">
    <property type="entry name" value="Pol/histidinol_Pase-like"/>
</dbReference>
<dbReference type="AlphaFoldDB" id="A0A229P120"/>
<accession>A0A229P120</accession>
<dbReference type="OrthoDB" id="9804333at2"/>
<dbReference type="Pfam" id="PF02811">
    <property type="entry name" value="PHP"/>
    <property type="match status" value="1"/>
</dbReference>
<dbReference type="CDD" id="cd07438">
    <property type="entry name" value="PHP_HisPPase_AMP"/>
    <property type="match status" value="1"/>
</dbReference>
<dbReference type="InterPro" id="IPR003141">
    <property type="entry name" value="Pol/His_phosphatase_N"/>
</dbReference>
<proteinExistence type="predicted"/>